<name>A0A974HJV4_XENLA</name>
<organism evidence="1 2">
    <name type="scientific">Xenopus laevis</name>
    <name type="common">African clawed frog</name>
    <dbReference type="NCBI Taxonomy" id="8355"/>
    <lineage>
        <taxon>Eukaryota</taxon>
        <taxon>Metazoa</taxon>
        <taxon>Chordata</taxon>
        <taxon>Craniata</taxon>
        <taxon>Vertebrata</taxon>
        <taxon>Euteleostomi</taxon>
        <taxon>Amphibia</taxon>
        <taxon>Batrachia</taxon>
        <taxon>Anura</taxon>
        <taxon>Pipoidea</taxon>
        <taxon>Pipidae</taxon>
        <taxon>Xenopodinae</taxon>
        <taxon>Xenopus</taxon>
        <taxon>Xenopus</taxon>
    </lineage>
</organism>
<dbReference type="Proteomes" id="UP000694892">
    <property type="component" value="Chromosome 5L"/>
</dbReference>
<reference evidence="2" key="1">
    <citation type="journal article" date="2016" name="Nature">
        <title>Genome evolution in the allotetraploid frog Xenopus laevis.</title>
        <authorList>
            <person name="Session A.M."/>
            <person name="Uno Y."/>
            <person name="Kwon T."/>
            <person name="Chapman J.A."/>
            <person name="Toyoda A."/>
            <person name="Takahashi S."/>
            <person name="Fukui A."/>
            <person name="Hikosaka A."/>
            <person name="Suzuki A."/>
            <person name="Kondo M."/>
            <person name="van Heeringen S.J."/>
            <person name="Quigley I."/>
            <person name="Heinz S."/>
            <person name="Ogino H."/>
            <person name="Ochi H."/>
            <person name="Hellsten U."/>
            <person name="Lyons J.B."/>
            <person name="Simakov O."/>
            <person name="Putnam N."/>
            <person name="Stites J."/>
            <person name="Kuroki Y."/>
            <person name="Tanaka T."/>
            <person name="Michiue T."/>
            <person name="Watanabe M."/>
            <person name="Bogdanovic O."/>
            <person name="Lister R."/>
            <person name="Georgiou G."/>
            <person name="Paranjpe S.S."/>
            <person name="van Kruijsbergen I."/>
            <person name="Shu S."/>
            <person name="Carlson J."/>
            <person name="Kinoshita T."/>
            <person name="Ohta Y."/>
            <person name="Mawaribuchi S."/>
            <person name="Jenkins J."/>
            <person name="Grimwood J."/>
            <person name="Schmutz J."/>
            <person name="Mitros T."/>
            <person name="Mozaffari S.V."/>
            <person name="Suzuki Y."/>
            <person name="Haramoto Y."/>
            <person name="Yamamoto T.S."/>
            <person name="Takagi C."/>
            <person name="Heald R."/>
            <person name="Miller K."/>
            <person name="Haudenschild C."/>
            <person name="Kitzman J."/>
            <person name="Nakayama T."/>
            <person name="Izutsu Y."/>
            <person name="Robert J."/>
            <person name="Fortriede J."/>
            <person name="Burns K."/>
            <person name="Lotay V."/>
            <person name="Karimi K."/>
            <person name="Yasuoka Y."/>
            <person name="Dichmann D.S."/>
            <person name="Flajnik M.F."/>
            <person name="Houston D.W."/>
            <person name="Shendure J."/>
            <person name="DuPasquier L."/>
            <person name="Vize P.D."/>
            <person name="Zorn A.M."/>
            <person name="Ito M."/>
            <person name="Marcotte E.M."/>
            <person name="Wallingford J.B."/>
            <person name="Ito Y."/>
            <person name="Asashima M."/>
            <person name="Ueno N."/>
            <person name="Matsuda Y."/>
            <person name="Veenstra G.J."/>
            <person name="Fujiyama A."/>
            <person name="Harland R.M."/>
            <person name="Taira M."/>
            <person name="Rokhsar D.S."/>
        </authorList>
    </citation>
    <scope>NUCLEOTIDE SEQUENCE [LARGE SCALE GENOMIC DNA]</scope>
    <source>
        <strain evidence="2">J</strain>
    </source>
</reference>
<dbReference type="EMBL" id="CM004474">
    <property type="protein sequence ID" value="OCT80161.1"/>
    <property type="molecule type" value="Genomic_DNA"/>
</dbReference>
<protein>
    <submittedName>
        <fullName evidence="1">Uncharacterized protein</fullName>
    </submittedName>
</protein>
<evidence type="ECO:0000313" key="2">
    <source>
        <dbReference type="Proteomes" id="UP000694892"/>
    </source>
</evidence>
<proteinExistence type="predicted"/>
<sequence length="201" mass="21025">MVPNVTGGSLAAPCICPPGLCVVLSLCALACMRRGRLAPFPLWRRTELRLARKLRPPARVAAAEEARSPERLVALLLALETAAAGGGLGTPAPLRALTALGLGLAVRPCFPDASGLRRAGGLHLRCGLLREPTSLPWGLPMLPNWSRNQAGPFFSACCLKASSMAVMSELAMLLHLAAPEGWLPTSSPWIHPAGASSISLS</sequence>
<dbReference type="AlphaFoldDB" id="A0A974HJV4"/>
<accession>A0A974HJV4</accession>
<evidence type="ECO:0000313" key="1">
    <source>
        <dbReference type="EMBL" id="OCT80161.1"/>
    </source>
</evidence>
<gene>
    <name evidence="1" type="ORF">XELAEV_18026975mg</name>
</gene>